<evidence type="ECO:0000313" key="1">
    <source>
        <dbReference type="EMBL" id="CAH1194728.1"/>
    </source>
</evidence>
<organism evidence="1 2">
    <name type="scientific">Paenibacillus auburnensis</name>
    <dbReference type="NCBI Taxonomy" id="2905649"/>
    <lineage>
        <taxon>Bacteria</taxon>
        <taxon>Bacillati</taxon>
        <taxon>Bacillota</taxon>
        <taxon>Bacilli</taxon>
        <taxon>Bacillales</taxon>
        <taxon>Paenibacillaceae</taxon>
        <taxon>Paenibacillus</taxon>
    </lineage>
</organism>
<dbReference type="Pfam" id="PF09548">
    <property type="entry name" value="Spore_III_AB"/>
    <property type="match status" value="1"/>
</dbReference>
<reference evidence="1" key="1">
    <citation type="submission" date="2022-01" db="EMBL/GenBank/DDBJ databases">
        <authorList>
            <person name="Criscuolo A."/>
        </authorList>
    </citation>
    <scope>NUCLEOTIDE SEQUENCE</scope>
    <source>
        <strain evidence="1">CIP111892</strain>
    </source>
</reference>
<sequence length="175" mass="19335">MSAMLKLLGAVLIVLAGTLAGFKRAAQYADRPRNIRALIAALQRLETEILYGYTPLPEALHRIGQQSKEPLRTFFTAAADEMSPPQNRSAEEAIQRAMELHFKSAALKGTEKEIIRQLSCTLGTSDRSNQSTHIALALQQLKQEETVAREDQGKYEKMSKSLGLLLGALIVILIF</sequence>
<evidence type="ECO:0000313" key="2">
    <source>
        <dbReference type="Proteomes" id="UP000838324"/>
    </source>
</evidence>
<dbReference type="InterPro" id="IPR014198">
    <property type="entry name" value="Spore_III_AB"/>
</dbReference>
<name>A0ABM9BW19_9BACL</name>
<protein>
    <submittedName>
        <fullName evidence="1">Stage III sporulation protein AB</fullName>
    </submittedName>
</protein>
<gene>
    <name evidence="1" type="primary">spoIIIAB</name>
    <name evidence="1" type="ORF">PAECIP111892_01824</name>
</gene>
<comment type="caution">
    <text evidence="1">The sequence shown here is derived from an EMBL/GenBank/DDBJ whole genome shotgun (WGS) entry which is preliminary data.</text>
</comment>
<dbReference type="EMBL" id="CAKMMG010000001">
    <property type="protein sequence ID" value="CAH1194728.1"/>
    <property type="molecule type" value="Genomic_DNA"/>
</dbReference>
<proteinExistence type="predicted"/>
<dbReference type="NCBIfam" id="TIGR02833">
    <property type="entry name" value="spore_III_AB"/>
    <property type="match status" value="1"/>
</dbReference>
<keyword evidence="2" id="KW-1185">Reference proteome</keyword>
<dbReference type="PIRSF" id="PIRSF021435">
    <property type="entry name" value="SpoIIIAB"/>
    <property type="match status" value="1"/>
</dbReference>
<accession>A0ABM9BW19</accession>
<dbReference type="Proteomes" id="UP000838324">
    <property type="component" value="Unassembled WGS sequence"/>
</dbReference>